<organism evidence="1 2">
    <name type="scientific">Cetraspora pellucida</name>
    <dbReference type="NCBI Taxonomy" id="1433469"/>
    <lineage>
        <taxon>Eukaryota</taxon>
        <taxon>Fungi</taxon>
        <taxon>Fungi incertae sedis</taxon>
        <taxon>Mucoromycota</taxon>
        <taxon>Glomeromycotina</taxon>
        <taxon>Glomeromycetes</taxon>
        <taxon>Diversisporales</taxon>
        <taxon>Gigasporaceae</taxon>
        <taxon>Cetraspora</taxon>
    </lineage>
</organism>
<comment type="caution">
    <text evidence="1">The sequence shown here is derived from an EMBL/GenBank/DDBJ whole genome shotgun (WGS) entry which is preliminary data.</text>
</comment>
<keyword evidence="2" id="KW-1185">Reference proteome</keyword>
<protein>
    <submittedName>
        <fullName evidence="1">1538_t:CDS:1</fullName>
    </submittedName>
</protein>
<proteinExistence type="predicted"/>
<name>A0ACA9N9K3_9GLOM</name>
<accession>A0ACA9N9K3</accession>
<dbReference type="EMBL" id="CAJVPW010012185">
    <property type="protein sequence ID" value="CAG8633014.1"/>
    <property type="molecule type" value="Genomic_DNA"/>
</dbReference>
<gene>
    <name evidence="1" type="ORF">SPELUC_LOCUS8290</name>
</gene>
<evidence type="ECO:0000313" key="1">
    <source>
        <dbReference type="EMBL" id="CAG8633014.1"/>
    </source>
</evidence>
<sequence>MIPMFNGLFKCDRCDKCFDKAAFVSKTGKPMKTCNECRQKILKTYYATKSNDNPLYNSNPIEPNEMKKKLFESILEVGNNEFVENENSGIEFLCKISIISLKSEPHELGKTIVEIVGSADGYYY</sequence>
<feature type="non-terminal residue" evidence="1">
    <location>
        <position position="124"/>
    </location>
</feature>
<dbReference type="Proteomes" id="UP000789366">
    <property type="component" value="Unassembled WGS sequence"/>
</dbReference>
<evidence type="ECO:0000313" key="2">
    <source>
        <dbReference type="Proteomes" id="UP000789366"/>
    </source>
</evidence>
<reference evidence="1" key="1">
    <citation type="submission" date="2021-06" db="EMBL/GenBank/DDBJ databases">
        <authorList>
            <person name="Kallberg Y."/>
            <person name="Tangrot J."/>
            <person name="Rosling A."/>
        </authorList>
    </citation>
    <scope>NUCLEOTIDE SEQUENCE</scope>
    <source>
        <strain evidence="1">28 12/20/2015</strain>
    </source>
</reference>